<keyword evidence="4" id="KW-1185">Reference proteome</keyword>
<protein>
    <submittedName>
        <fullName evidence="1">Uncharacterized protein</fullName>
    </submittedName>
</protein>
<dbReference type="EMBL" id="JARJCN010000137">
    <property type="protein sequence ID" value="KAJ7069063.1"/>
    <property type="molecule type" value="Genomic_DNA"/>
</dbReference>
<evidence type="ECO:0000313" key="4">
    <source>
        <dbReference type="Proteomes" id="UP001222325"/>
    </source>
</evidence>
<accession>A0AAD6XI15</accession>
<evidence type="ECO:0000313" key="1">
    <source>
        <dbReference type="EMBL" id="KAJ7069063.1"/>
    </source>
</evidence>
<dbReference type="Proteomes" id="UP001222325">
    <property type="component" value="Unassembled WGS sequence"/>
</dbReference>
<dbReference type="EMBL" id="JARJCN010000101">
    <property type="protein sequence ID" value="KAJ7075209.1"/>
    <property type="molecule type" value="Genomic_DNA"/>
</dbReference>
<comment type="caution">
    <text evidence="1">The sequence shown here is derived from an EMBL/GenBank/DDBJ whole genome shotgun (WGS) entry which is preliminary data.</text>
</comment>
<organism evidence="1 4">
    <name type="scientific">Mycena belliarum</name>
    <dbReference type="NCBI Taxonomy" id="1033014"/>
    <lineage>
        <taxon>Eukaryota</taxon>
        <taxon>Fungi</taxon>
        <taxon>Dikarya</taxon>
        <taxon>Basidiomycota</taxon>
        <taxon>Agaricomycotina</taxon>
        <taxon>Agaricomycetes</taxon>
        <taxon>Agaricomycetidae</taxon>
        <taxon>Agaricales</taxon>
        <taxon>Marasmiineae</taxon>
        <taxon>Mycenaceae</taxon>
        <taxon>Mycena</taxon>
    </lineage>
</organism>
<evidence type="ECO:0000313" key="2">
    <source>
        <dbReference type="EMBL" id="KAJ7075209.1"/>
    </source>
</evidence>
<feature type="non-terminal residue" evidence="1">
    <location>
        <position position="192"/>
    </location>
</feature>
<gene>
    <name evidence="3" type="ORF">B0H15DRAFT_783198</name>
    <name evidence="2" type="ORF">B0H15DRAFT_792139</name>
    <name evidence="1" type="ORF">B0H15DRAFT_793779</name>
</gene>
<name>A0AAD6XI15_9AGAR</name>
<dbReference type="AlphaFoldDB" id="A0AAD6XI15"/>
<dbReference type="EMBL" id="JARJCN010000035">
    <property type="protein sequence ID" value="KAJ7085224.1"/>
    <property type="molecule type" value="Genomic_DNA"/>
</dbReference>
<reference evidence="1" key="1">
    <citation type="submission" date="2023-03" db="EMBL/GenBank/DDBJ databases">
        <title>Massive genome expansion in bonnet fungi (Mycena s.s.) driven by repeated elements and novel gene families across ecological guilds.</title>
        <authorList>
            <consortium name="Lawrence Berkeley National Laboratory"/>
            <person name="Harder C.B."/>
            <person name="Miyauchi S."/>
            <person name="Viragh M."/>
            <person name="Kuo A."/>
            <person name="Thoen E."/>
            <person name="Andreopoulos B."/>
            <person name="Lu D."/>
            <person name="Skrede I."/>
            <person name="Drula E."/>
            <person name="Henrissat B."/>
            <person name="Morin E."/>
            <person name="Kohler A."/>
            <person name="Barry K."/>
            <person name="LaButti K."/>
            <person name="Morin E."/>
            <person name="Salamov A."/>
            <person name="Lipzen A."/>
            <person name="Mereny Z."/>
            <person name="Hegedus B."/>
            <person name="Baldrian P."/>
            <person name="Stursova M."/>
            <person name="Weitz H."/>
            <person name="Taylor A."/>
            <person name="Grigoriev I.V."/>
            <person name="Nagy L.G."/>
            <person name="Martin F."/>
            <person name="Kauserud H."/>
        </authorList>
    </citation>
    <scope>NUCLEOTIDE SEQUENCE</scope>
    <source>
        <strain evidence="1">CBHHK173m</strain>
    </source>
</reference>
<proteinExistence type="predicted"/>
<evidence type="ECO:0000313" key="3">
    <source>
        <dbReference type="EMBL" id="KAJ7085224.1"/>
    </source>
</evidence>
<sequence>MLGNEILTDQDRDNIRAFKLVLVSKMPRVAFNHMRYAFNHKLEISSHWAMIHRIAILSHIEPVWYDCCPQSCIAYTAHYANLTHCPISTCKTPRFTDSNKPRRLFCYLPIIPRLQGFFQNSAKIDALLYRHRYKHRAGEISDVFDGQHYRTLRTRKVTVDGKELPHCYFSGQHDVALGVCLDSYLLFDRRRK</sequence>